<keyword evidence="4" id="KW-1185">Reference proteome</keyword>
<keyword evidence="1" id="KW-0812">Transmembrane</keyword>
<dbReference type="STRING" id="464029.SAMN02982989_2365"/>
<keyword evidence="1" id="KW-1133">Transmembrane helix</keyword>
<feature type="transmembrane region" description="Helical" evidence="1">
    <location>
        <begin position="36"/>
        <end position="53"/>
    </location>
</feature>
<feature type="transmembrane region" description="Helical" evidence="1">
    <location>
        <begin position="59"/>
        <end position="78"/>
    </location>
</feature>
<dbReference type="EMBL" id="FXAF01000006">
    <property type="protein sequence ID" value="SMF46352.1"/>
    <property type="molecule type" value="Genomic_DNA"/>
</dbReference>
<name>A0A1X7F6C5_9HYPH</name>
<organism evidence="3 4">
    <name type="scientific">Xaviernesmea oryzae</name>
    <dbReference type="NCBI Taxonomy" id="464029"/>
    <lineage>
        <taxon>Bacteria</taxon>
        <taxon>Pseudomonadati</taxon>
        <taxon>Pseudomonadota</taxon>
        <taxon>Alphaproteobacteria</taxon>
        <taxon>Hyphomicrobiales</taxon>
        <taxon>Rhizobiaceae</taxon>
        <taxon>Rhizobium/Agrobacterium group</taxon>
        <taxon>Xaviernesmea</taxon>
    </lineage>
</organism>
<evidence type="ECO:0000259" key="2">
    <source>
        <dbReference type="Pfam" id="PF14317"/>
    </source>
</evidence>
<evidence type="ECO:0000313" key="4">
    <source>
        <dbReference type="Proteomes" id="UP000192903"/>
    </source>
</evidence>
<dbReference type="InterPro" id="IPR025588">
    <property type="entry name" value="YcxB-like_C"/>
</dbReference>
<dbReference type="OrthoDB" id="8363348at2"/>
<protein>
    <submittedName>
        <fullName evidence="3">YcxB-like protein</fullName>
    </submittedName>
</protein>
<evidence type="ECO:0000256" key="1">
    <source>
        <dbReference type="SAM" id="Phobius"/>
    </source>
</evidence>
<dbReference type="AlphaFoldDB" id="A0A1X7F6C5"/>
<dbReference type="RefSeq" id="WP_085422563.1">
    <property type="nucleotide sequence ID" value="NZ_FXAF01000006.1"/>
</dbReference>
<reference evidence="4" key="1">
    <citation type="submission" date="2017-04" db="EMBL/GenBank/DDBJ databases">
        <authorList>
            <person name="Varghese N."/>
            <person name="Submissions S."/>
        </authorList>
    </citation>
    <scope>NUCLEOTIDE SEQUENCE [LARGE SCALE GENOMIC DNA]</scope>
    <source>
        <strain evidence="4">B4P</strain>
    </source>
</reference>
<dbReference type="Proteomes" id="UP000192903">
    <property type="component" value="Unassembled WGS sequence"/>
</dbReference>
<sequence>MELQGSHHFPVRFDDEVVSDAVRAFVVQRTVRDQKMKWGAAVLMVVACLFLVVQGNFTLAVLAIVVACFPAIFSAIVWRAHSANTFGRYNRMADRRADITIDPEGFGISSDLGSGNLTWRNVTEIWERPRSFMLFSGANAFNILPRDTMPEEVQAFLSARSVRR</sequence>
<keyword evidence="1" id="KW-0472">Membrane</keyword>
<proteinExistence type="predicted"/>
<dbReference type="Pfam" id="PF14317">
    <property type="entry name" value="YcxB"/>
    <property type="match status" value="1"/>
</dbReference>
<accession>A0A1X7F6C5</accession>
<feature type="domain" description="YcxB-like C-terminal" evidence="2">
    <location>
        <begin position="101"/>
        <end position="157"/>
    </location>
</feature>
<gene>
    <name evidence="3" type="ORF">SAMN02982989_2365</name>
</gene>
<evidence type="ECO:0000313" key="3">
    <source>
        <dbReference type="EMBL" id="SMF46352.1"/>
    </source>
</evidence>